<feature type="domain" description="BRCT" evidence="2">
    <location>
        <begin position="273"/>
        <end position="361"/>
    </location>
</feature>
<dbReference type="InterPro" id="IPR001357">
    <property type="entry name" value="BRCT_dom"/>
</dbReference>
<dbReference type="PANTHER" id="PTHR14625">
    <property type="entry name" value="MICROCEPHALIN"/>
    <property type="match status" value="1"/>
</dbReference>
<dbReference type="EMBL" id="BDEQ01000001">
    <property type="protein sequence ID" value="GAT98353.1"/>
    <property type="molecule type" value="Genomic_DNA"/>
</dbReference>
<feature type="compositionally biased region" description="Basic and acidic residues" evidence="1">
    <location>
        <begin position="34"/>
        <end position="60"/>
    </location>
</feature>
<protein>
    <recommendedName>
        <fullName evidence="2">BRCT domain-containing protein</fullName>
    </recommendedName>
</protein>
<feature type="compositionally biased region" description="Basic and acidic residues" evidence="1">
    <location>
        <begin position="75"/>
        <end position="84"/>
    </location>
</feature>
<comment type="caution">
    <text evidence="3">The sequence shown here is derived from an EMBL/GenBank/DDBJ whole genome shotgun (WGS) entry which is preliminary data.</text>
</comment>
<dbReference type="PANTHER" id="PTHR14625:SF3">
    <property type="entry name" value="MICROCEPHALIN"/>
    <property type="match status" value="1"/>
</dbReference>
<name>A0A5K1V7D7_ENTHI</name>
<evidence type="ECO:0000256" key="1">
    <source>
        <dbReference type="SAM" id="MobiDB-lite"/>
    </source>
</evidence>
<evidence type="ECO:0000313" key="3">
    <source>
        <dbReference type="EMBL" id="GAT98353.1"/>
    </source>
</evidence>
<dbReference type="Proteomes" id="UP000078387">
    <property type="component" value="Unassembled WGS sequence"/>
</dbReference>
<gene>
    <name evidence="3" type="ORF">CL6EHI_189110</name>
</gene>
<evidence type="ECO:0000313" key="4">
    <source>
        <dbReference type="Proteomes" id="UP000078387"/>
    </source>
</evidence>
<dbReference type="InterPro" id="IPR036420">
    <property type="entry name" value="BRCT_dom_sf"/>
</dbReference>
<dbReference type="Gene3D" id="3.40.50.10190">
    <property type="entry name" value="BRCT domain"/>
    <property type="match status" value="2"/>
</dbReference>
<proteinExistence type="predicted"/>
<dbReference type="VEuPathDB" id="AmoebaDB:EHI8A_144080"/>
<reference evidence="3 4" key="1">
    <citation type="submission" date="2016-05" db="EMBL/GenBank/DDBJ databases">
        <title>First whole genome sequencing of Entamoeba histolytica HM1:IMSS-clone-6.</title>
        <authorList>
            <person name="Mukherjee Avik.K."/>
            <person name="Izumyama S."/>
            <person name="Nakada-Tsukui K."/>
            <person name="Nozaki T."/>
        </authorList>
    </citation>
    <scope>NUCLEOTIDE SEQUENCE [LARGE SCALE GENOMIC DNA]</scope>
    <source>
        <strain evidence="3 4">HM1:IMSS clone 6</strain>
    </source>
</reference>
<feature type="compositionally biased region" description="Basic residues" evidence="1">
    <location>
        <begin position="61"/>
        <end position="71"/>
    </location>
</feature>
<evidence type="ECO:0000259" key="2">
    <source>
        <dbReference type="PROSITE" id="PS50172"/>
    </source>
</evidence>
<feature type="compositionally biased region" description="Basic and acidic residues" evidence="1">
    <location>
        <begin position="159"/>
        <end position="172"/>
    </location>
</feature>
<dbReference type="VEuPathDB" id="AmoebaDB:EHI5A_142150"/>
<accession>A0A5K1V7D7</accession>
<dbReference type="SMART" id="SM00292">
    <property type="entry name" value="BRCT"/>
    <property type="match status" value="2"/>
</dbReference>
<dbReference type="SUPFAM" id="SSF52113">
    <property type="entry name" value="BRCT domain"/>
    <property type="match status" value="2"/>
</dbReference>
<dbReference type="AlphaFoldDB" id="A0A5K1V7D7"/>
<dbReference type="VEuPathDB" id="AmoebaDB:EHI_189110"/>
<dbReference type="VEuPathDB" id="AmoebaDB:KM1_222790"/>
<feature type="domain" description="BRCT" evidence="2">
    <location>
        <begin position="215"/>
        <end position="260"/>
    </location>
</feature>
<dbReference type="VEuPathDB" id="AmoebaDB:EHI7A_133400"/>
<dbReference type="InterPro" id="IPR022047">
    <property type="entry name" value="Microcephalin-like"/>
</dbReference>
<sequence>MEITSLLDEMNKVGDSTIGALKEDKKNVPILSTEEARKKSIDLKEQKEKKQNEDNGEKKSSHTKKPIKKLLKSSSSKEENDNKSKKPKSTSSDTKDEKKKTIKKKVTKEEKEEKEKKRKDMKKEKKTTTKSKKEKKEKTEENEDENVDEKKELKRKKTTKVESSEKSHEEKKPRKSDKRTKIILSGFDVEHDPFVEEIKTSPFFSVQKAMDDIKLVFVHKSMRTEKVLDAIVKGIPVVNEQYLEECEKENREVEIDPYLLTEAFPGLLVTSQERKNLFKELSICICGQPKILATTLSAWIERLGGKITIRPKDADVIICGQLKHHLSLREKKNDNVQIVAEKWLYDSISSMKVMDYKTYKIDVEAIQPENDE</sequence>
<organism evidence="3 4">
    <name type="scientific">Entamoeba histolytica</name>
    <dbReference type="NCBI Taxonomy" id="5759"/>
    <lineage>
        <taxon>Eukaryota</taxon>
        <taxon>Amoebozoa</taxon>
        <taxon>Evosea</taxon>
        <taxon>Archamoebae</taxon>
        <taxon>Mastigamoebida</taxon>
        <taxon>Entamoebidae</taxon>
        <taxon>Entamoeba</taxon>
    </lineage>
</organism>
<feature type="region of interest" description="Disordered" evidence="1">
    <location>
        <begin position="1"/>
        <end position="177"/>
    </location>
</feature>
<dbReference type="OMA" id="QNHTIER"/>
<dbReference type="Pfam" id="PF00533">
    <property type="entry name" value="BRCT"/>
    <property type="match status" value="1"/>
</dbReference>
<dbReference type="PROSITE" id="PS50172">
    <property type="entry name" value="BRCT"/>
    <property type="match status" value="2"/>
</dbReference>
<dbReference type="GO" id="GO:0000278">
    <property type="term" value="P:mitotic cell cycle"/>
    <property type="evidence" value="ECO:0007669"/>
    <property type="project" value="TreeGrafter"/>
</dbReference>